<reference evidence="1" key="1">
    <citation type="submission" date="2020-03" db="EMBL/GenBank/DDBJ databases">
        <title>The deep terrestrial virosphere.</title>
        <authorList>
            <person name="Holmfeldt K."/>
            <person name="Nilsson E."/>
            <person name="Simone D."/>
            <person name="Lopez-Fernandez M."/>
            <person name="Wu X."/>
            <person name="de Brujin I."/>
            <person name="Lundin D."/>
            <person name="Andersson A."/>
            <person name="Bertilsson S."/>
            <person name="Dopson M."/>
        </authorList>
    </citation>
    <scope>NUCLEOTIDE SEQUENCE</scope>
    <source>
        <strain evidence="1">MM415B00464</strain>
    </source>
</reference>
<dbReference type="AlphaFoldDB" id="A0A6M3J5N6"/>
<dbReference type="EMBL" id="MT141527">
    <property type="protein sequence ID" value="QJA64828.1"/>
    <property type="molecule type" value="Genomic_DNA"/>
</dbReference>
<dbReference type="Pfam" id="PF24175">
    <property type="entry name" value="SU10_adaptor"/>
    <property type="match status" value="1"/>
</dbReference>
<organism evidence="1">
    <name type="scientific">viral metagenome</name>
    <dbReference type="NCBI Taxonomy" id="1070528"/>
    <lineage>
        <taxon>unclassified sequences</taxon>
        <taxon>metagenomes</taxon>
        <taxon>organismal metagenomes</taxon>
    </lineage>
</organism>
<name>A0A6M3J5N6_9ZZZZ</name>
<accession>A0A6M3J5N6</accession>
<sequence length="300" mass="33771">MNFRLIALNIRQYCPELSIPVIKERINIRYKQILSVEDWEFLYDSTTVNLIGITTQSTGVSVAVTNGQTGVTGTATTFSTDAITGYNFRIETEAQPYVVGSVTSDTALNLERPYGGSTAWNNDFSYYKTIYSPGVGNVAKISSIVYQQQLPEVSERFLNKLDPERSSTGTPTYWRNFSKTNADGIVSFEIWPILDDDYVVTVYYKKYVANLIEDTDTPVFRPEVLEAGALWDCFRIAFATTRNTAYIGLARDAQIDFRNLLRELVIEDLAQSSLPTSVRDVSSIDVFNDNFLLSHDVETL</sequence>
<gene>
    <name evidence="1" type="ORF">MM415B00464_0027</name>
</gene>
<evidence type="ECO:0000313" key="1">
    <source>
        <dbReference type="EMBL" id="QJA64828.1"/>
    </source>
</evidence>
<protein>
    <submittedName>
        <fullName evidence="1">Uncharacterized protein</fullName>
    </submittedName>
</protein>
<proteinExistence type="predicted"/>
<dbReference type="InterPro" id="IPR056209">
    <property type="entry name" value="SU10_adaptor"/>
</dbReference>